<evidence type="ECO:0000313" key="1">
    <source>
        <dbReference type="EMBL" id="PSF08112.1"/>
    </source>
</evidence>
<proteinExistence type="predicted"/>
<sequence>METIEIKSCDDATTLSLRIVGGNEEGSNLVASVTGAPFIGEVNTTTYFVGPPSLLFRDMADNWRGWKGEKIWGALDGEFMLTATATSLGRITVIIEMVEMAGAFRLKATLGLEAGQLENISKRVESLFPLENH</sequence>
<dbReference type="Proteomes" id="UP000239866">
    <property type="component" value="Unassembled WGS sequence"/>
</dbReference>
<dbReference type="RefSeq" id="WP_106762273.1">
    <property type="nucleotide sequence ID" value="NZ_PXNP01000059.1"/>
</dbReference>
<dbReference type="AlphaFoldDB" id="A0A2T1KEY6"/>
<comment type="caution">
    <text evidence="1">The sequence shown here is derived from an EMBL/GenBank/DDBJ whole genome shotgun (WGS) entry which is preliminary data.</text>
</comment>
<accession>A0A2T1KEY6</accession>
<dbReference type="InterPro" id="IPR046196">
    <property type="entry name" value="DUF6228"/>
</dbReference>
<evidence type="ECO:0000313" key="2">
    <source>
        <dbReference type="Proteomes" id="UP000239866"/>
    </source>
</evidence>
<dbReference type="EMBL" id="PXNP01000059">
    <property type="protein sequence ID" value="PSF08112.1"/>
    <property type="molecule type" value="Genomic_DNA"/>
</dbReference>
<protein>
    <submittedName>
        <fullName evidence="1">Uncharacterized protein</fullName>
    </submittedName>
</protein>
<dbReference type="OrthoDB" id="6400164at2"/>
<organism evidence="1 2">
    <name type="scientific">Marinobacter fuscus</name>
    <dbReference type="NCBI Taxonomy" id="2109942"/>
    <lineage>
        <taxon>Bacteria</taxon>
        <taxon>Pseudomonadati</taxon>
        <taxon>Pseudomonadota</taxon>
        <taxon>Gammaproteobacteria</taxon>
        <taxon>Pseudomonadales</taxon>
        <taxon>Marinobacteraceae</taxon>
        <taxon>Marinobacter</taxon>
    </lineage>
</organism>
<keyword evidence="2" id="KW-1185">Reference proteome</keyword>
<gene>
    <name evidence="1" type="ORF">C7H09_09280</name>
</gene>
<name>A0A2T1KEY6_9GAMM</name>
<reference evidence="1 2" key="1">
    <citation type="submission" date="2018-03" db="EMBL/GenBank/DDBJ databases">
        <title>Marinobacter brunus sp. nov., a marine bacterium of Gamma-proteobacteria isolated from the surface seawater of the South China Sea.</title>
        <authorList>
            <person name="Cheng H."/>
            <person name="Wu Y.-H."/>
            <person name="Xamxidin M."/>
            <person name="Xu X.-W."/>
        </authorList>
    </citation>
    <scope>NUCLEOTIDE SEQUENCE [LARGE SCALE GENOMIC DNA]</scope>
    <source>
        <strain evidence="1 2">NH169-3</strain>
    </source>
</reference>
<dbReference type="Pfam" id="PF19739">
    <property type="entry name" value="DUF6228"/>
    <property type="match status" value="1"/>
</dbReference>